<gene>
    <name evidence="1" type="ORF">LMG18095_04631</name>
</gene>
<reference evidence="1 2" key="1">
    <citation type="submission" date="2023-07" db="EMBL/GenBank/DDBJ databases">
        <authorList>
            <person name="Peeters C."/>
        </authorList>
    </citation>
    <scope>NUCLEOTIDE SEQUENCE [LARGE SCALE GENOMIC DNA]</scope>
    <source>
        <strain evidence="1 2">LMG 18095</strain>
    </source>
</reference>
<evidence type="ECO:0000313" key="1">
    <source>
        <dbReference type="EMBL" id="CAJ0807680.1"/>
    </source>
</evidence>
<keyword evidence="2" id="KW-1185">Reference proteome</keyword>
<proteinExistence type="predicted"/>
<evidence type="ECO:0000313" key="2">
    <source>
        <dbReference type="Proteomes" id="UP001189773"/>
    </source>
</evidence>
<protein>
    <submittedName>
        <fullName evidence="1">Uncharacterized protein</fullName>
    </submittedName>
</protein>
<name>A0ABM9JXJ8_9RALS</name>
<accession>A0ABM9JXJ8</accession>
<dbReference type="EMBL" id="CATZAR010000025">
    <property type="protein sequence ID" value="CAJ0807680.1"/>
    <property type="molecule type" value="Genomic_DNA"/>
</dbReference>
<dbReference type="Proteomes" id="UP001189773">
    <property type="component" value="Unassembled WGS sequence"/>
</dbReference>
<organism evidence="1 2">
    <name type="scientific">Ralstonia thomasii</name>
    <dbReference type="NCBI Taxonomy" id="3058596"/>
    <lineage>
        <taxon>Bacteria</taxon>
        <taxon>Pseudomonadati</taxon>
        <taxon>Pseudomonadota</taxon>
        <taxon>Betaproteobacteria</taxon>
        <taxon>Burkholderiales</taxon>
        <taxon>Burkholderiaceae</taxon>
        <taxon>Ralstonia</taxon>
    </lineage>
</organism>
<comment type="caution">
    <text evidence="1">The sequence shown here is derived from an EMBL/GenBank/DDBJ whole genome shotgun (WGS) entry which is preliminary data.</text>
</comment>
<sequence>MHVRVVQWENKLRATFEDGRELICNDAQELGLRLRGLGVAPTDVSIPDWREGDIAPHSGIKIALFMAMKGTEKPGHRT</sequence>